<evidence type="ECO:0000313" key="2">
    <source>
        <dbReference type="Proteomes" id="UP000005317"/>
    </source>
</evidence>
<dbReference type="Gene3D" id="1.20.1290.10">
    <property type="entry name" value="AhpD-like"/>
    <property type="match status" value="1"/>
</dbReference>
<protein>
    <recommendedName>
        <fullName evidence="3">Alkylhydroperoxidase like protein, AhpD family</fullName>
    </recommendedName>
</protein>
<dbReference type="EMBL" id="JH651384">
    <property type="protein sequence ID" value="EIJ34782.1"/>
    <property type="molecule type" value="Genomic_DNA"/>
</dbReference>
<gene>
    <name evidence="1" type="ORF">Thini_2217</name>
</gene>
<dbReference type="AlphaFoldDB" id="A0A656HF03"/>
<dbReference type="SUPFAM" id="SSF69118">
    <property type="entry name" value="AhpD-like"/>
    <property type="match status" value="1"/>
</dbReference>
<sequence length="176" mass="19290">MSLLQTVEPEQAQGEVAEVYQILTQAIGLIPNAMKMLSINPMALRHTAEAVGYAMHHPSLSPMLFTMIRQCVSSHVGCQYCITVNRGLLLQMGLDMDAVLALENNPATAPLDDKEKALLLYTIRAVKNSNQVGETDVETLRKLGINDLEIFDALNHGARQVAADIMINALKVESDF</sequence>
<name>A0A656HF03_THINJ</name>
<dbReference type="OrthoDB" id="9801997at2"/>
<dbReference type="RefSeq" id="WP_002708704.1">
    <property type="nucleotide sequence ID" value="NZ_JH651384.1"/>
</dbReference>
<dbReference type="PANTHER" id="PTHR35446">
    <property type="entry name" value="SI:CH211-175M2.5"/>
    <property type="match status" value="1"/>
</dbReference>
<accession>A0A656HF03</accession>
<evidence type="ECO:0008006" key="3">
    <source>
        <dbReference type="Google" id="ProtNLM"/>
    </source>
</evidence>
<dbReference type="PANTHER" id="PTHR35446:SF2">
    <property type="entry name" value="CARBOXYMUCONOLACTONE DECARBOXYLASE-LIKE DOMAIN-CONTAINING PROTEIN"/>
    <property type="match status" value="1"/>
</dbReference>
<proteinExistence type="predicted"/>
<keyword evidence="2" id="KW-1185">Reference proteome</keyword>
<reference evidence="2" key="1">
    <citation type="journal article" date="2011" name="Stand. Genomic Sci.">
        <title>Genome sequence of the filamentous, gliding Thiothrix nivea neotype strain (JP2(T)).</title>
        <authorList>
            <person name="Lapidus A."/>
            <person name="Nolan M."/>
            <person name="Lucas S."/>
            <person name="Glavina Del Rio T."/>
            <person name="Tice H."/>
            <person name="Cheng J.F."/>
            <person name="Tapia R."/>
            <person name="Han C."/>
            <person name="Goodwin L."/>
            <person name="Pitluck S."/>
            <person name="Liolios K."/>
            <person name="Pagani I."/>
            <person name="Ivanova N."/>
            <person name="Huntemann M."/>
            <person name="Mavromatis K."/>
            <person name="Mikhailova N."/>
            <person name="Pati A."/>
            <person name="Chen A."/>
            <person name="Palaniappan K."/>
            <person name="Land M."/>
            <person name="Brambilla E.M."/>
            <person name="Rohde M."/>
            <person name="Abt B."/>
            <person name="Verbarg S."/>
            <person name="Goker M."/>
            <person name="Bristow J."/>
            <person name="Eisen J.A."/>
            <person name="Markowitz V."/>
            <person name="Hugenholtz P."/>
            <person name="Kyrpides N.C."/>
            <person name="Klenk H.P."/>
            <person name="Woyke T."/>
        </authorList>
    </citation>
    <scope>NUCLEOTIDE SEQUENCE [LARGE SCALE GENOMIC DNA]</scope>
    <source>
        <strain evidence="2">ATCC 35100 / DSM 5205 / JP2</strain>
    </source>
</reference>
<dbReference type="Proteomes" id="UP000005317">
    <property type="component" value="Unassembled WGS sequence"/>
</dbReference>
<organism evidence="1 2">
    <name type="scientific">Thiothrix nivea (strain ATCC 35100 / DSM 5205 / JP2)</name>
    <dbReference type="NCBI Taxonomy" id="870187"/>
    <lineage>
        <taxon>Bacteria</taxon>
        <taxon>Pseudomonadati</taxon>
        <taxon>Pseudomonadota</taxon>
        <taxon>Gammaproteobacteria</taxon>
        <taxon>Thiotrichales</taxon>
        <taxon>Thiotrichaceae</taxon>
        <taxon>Thiothrix</taxon>
    </lineage>
</organism>
<dbReference type="InterPro" id="IPR029032">
    <property type="entry name" value="AhpD-like"/>
</dbReference>
<evidence type="ECO:0000313" key="1">
    <source>
        <dbReference type="EMBL" id="EIJ34782.1"/>
    </source>
</evidence>